<keyword evidence="2" id="KW-1185">Reference proteome</keyword>
<proteinExistence type="predicted"/>
<accession>A0A7N0U657</accession>
<sequence length="55" mass="5838">MAKDYCLVIEHDKIGRSLTSKGGDVDMVEPLGHGKIFKVLSPTLGLTLAPLGIVC</sequence>
<name>A0A7N0U657_KALFE</name>
<protein>
    <submittedName>
        <fullName evidence="1">Uncharacterized protein</fullName>
    </submittedName>
</protein>
<dbReference type="Proteomes" id="UP000594263">
    <property type="component" value="Unplaced"/>
</dbReference>
<evidence type="ECO:0000313" key="2">
    <source>
        <dbReference type="Proteomes" id="UP000594263"/>
    </source>
</evidence>
<dbReference type="EnsemblPlants" id="Kaladp0055s0269.1.v1.1">
    <property type="protein sequence ID" value="Kaladp0055s0269.1.v1.1.CDS.1"/>
    <property type="gene ID" value="Kaladp0055s0269.v1.1"/>
</dbReference>
<dbReference type="Gramene" id="Kaladp0055s0269.1.v1.1">
    <property type="protein sequence ID" value="Kaladp0055s0269.1.v1.1.CDS.1"/>
    <property type="gene ID" value="Kaladp0055s0269.v1.1"/>
</dbReference>
<reference evidence="1" key="1">
    <citation type="submission" date="2021-01" db="UniProtKB">
        <authorList>
            <consortium name="EnsemblPlants"/>
        </authorList>
    </citation>
    <scope>IDENTIFICATION</scope>
</reference>
<organism evidence="1 2">
    <name type="scientific">Kalanchoe fedtschenkoi</name>
    <name type="common">Lavender scallops</name>
    <name type="synonym">South American air plant</name>
    <dbReference type="NCBI Taxonomy" id="63787"/>
    <lineage>
        <taxon>Eukaryota</taxon>
        <taxon>Viridiplantae</taxon>
        <taxon>Streptophyta</taxon>
        <taxon>Embryophyta</taxon>
        <taxon>Tracheophyta</taxon>
        <taxon>Spermatophyta</taxon>
        <taxon>Magnoliopsida</taxon>
        <taxon>eudicotyledons</taxon>
        <taxon>Gunneridae</taxon>
        <taxon>Pentapetalae</taxon>
        <taxon>Saxifragales</taxon>
        <taxon>Crassulaceae</taxon>
        <taxon>Kalanchoe</taxon>
    </lineage>
</organism>
<dbReference type="AlphaFoldDB" id="A0A7N0U657"/>
<evidence type="ECO:0000313" key="1">
    <source>
        <dbReference type="EnsemblPlants" id="Kaladp0055s0269.1.v1.1.CDS.1"/>
    </source>
</evidence>